<reference evidence="1" key="2">
    <citation type="journal article" date="2023" name="Microbiol Resour">
        <title>Decontamination and Annotation of the Draft Genome Sequence of the Oomycete Lagenidium giganteum ARSEF 373.</title>
        <authorList>
            <person name="Morgan W.R."/>
            <person name="Tartar A."/>
        </authorList>
    </citation>
    <scope>NUCLEOTIDE SEQUENCE</scope>
    <source>
        <strain evidence="1">ARSEF 373</strain>
    </source>
</reference>
<keyword evidence="2" id="KW-1185">Reference proteome</keyword>
<comment type="caution">
    <text evidence="1">The sequence shown here is derived from an EMBL/GenBank/DDBJ whole genome shotgun (WGS) entry which is preliminary data.</text>
</comment>
<sequence length="202" mass="22646">GSRTQWRIYPVVSAPTETSEARAAFICSSSCCGNTCTTGREREIAKVLSSLELIGKEAKKTALMTALSVCSFHDPGRRQGHGVRCRHPCWIPGFRQACRKAFQMILGVSNDTMTNYALMYIANGSSLEFHVPQHKNAHNQFASVDRDHMIAWFKDLCDKIGDIAPARFRGQKMKNGGIHKYYSIEDHIFLPSYMTWNGILGI</sequence>
<protein>
    <submittedName>
        <fullName evidence="1">Uncharacterized protein</fullName>
    </submittedName>
</protein>
<evidence type="ECO:0000313" key="1">
    <source>
        <dbReference type="EMBL" id="DBA02752.1"/>
    </source>
</evidence>
<proteinExistence type="predicted"/>
<dbReference type="EMBL" id="DAKRPA010000027">
    <property type="protein sequence ID" value="DBA02752.1"/>
    <property type="molecule type" value="Genomic_DNA"/>
</dbReference>
<dbReference type="PANTHER" id="PTHR34415">
    <property type="entry name" value="INTEGRASE CATALYTIC DOMAIN-CONTAINING PROTEIN"/>
    <property type="match status" value="1"/>
</dbReference>
<dbReference type="Proteomes" id="UP001146120">
    <property type="component" value="Unassembled WGS sequence"/>
</dbReference>
<evidence type="ECO:0000313" key="2">
    <source>
        <dbReference type="Proteomes" id="UP001146120"/>
    </source>
</evidence>
<dbReference type="PANTHER" id="PTHR34415:SF1">
    <property type="entry name" value="INTEGRASE CATALYTIC DOMAIN-CONTAINING PROTEIN"/>
    <property type="match status" value="1"/>
</dbReference>
<reference evidence="1" key="1">
    <citation type="submission" date="2022-11" db="EMBL/GenBank/DDBJ databases">
        <authorList>
            <person name="Morgan W.R."/>
            <person name="Tartar A."/>
        </authorList>
    </citation>
    <scope>NUCLEOTIDE SEQUENCE</scope>
    <source>
        <strain evidence="1">ARSEF 373</strain>
    </source>
</reference>
<name>A0AAV2Z7R5_9STRA</name>
<accession>A0AAV2Z7R5</accession>
<gene>
    <name evidence="1" type="ORF">N0F65_010680</name>
</gene>
<dbReference type="AlphaFoldDB" id="A0AAV2Z7R5"/>
<feature type="non-terminal residue" evidence="1">
    <location>
        <position position="1"/>
    </location>
</feature>
<organism evidence="1 2">
    <name type="scientific">Lagenidium giganteum</name>
    <dbReference type="NCBI Taxonomy" id="4803"/>
    <lineage>
        <taxon>Eukaryota</taxon>
        <taxon>Sar</taxon>
        <taxon>Stramenopiles</taxon>
        <taxon>Oomycota</taxon>
        <taxon>Peronosporomycetes</taxon>
        <taxon>Pythiales</taxon>
        <taxon>Pythiaceae</taxon>
    </lineage>
</organism>